<sequence>MVPQFELLHPVALPSLTLRTSLLGGPAFSCNTASNQPKLKECKPKTQSKPACTSHASSGMCQTIDATTAAGPNYPNDVRCYVLNQ</sequence>
<comment type="caution">
    <text evidence="1">The sequence shown here is derived from an EMBL/GenBank/DDBJ whole genome shotgun (WGS) entry which is preliminary data.</text>
</comment>
<evidence type="ECO:0000313" key="2">
    <source>
        <dbReference type="Proteomes" id="UP000198406"/>
    </source>
</evidence>
<dbReference type="AlphaFoldDB" id="A0A1Z5KDK5"/>
<organism evidence="1 2">
    <name type="scientific">Fistulifera solaris</name>
    <name type="common">Oleaginous diatom</name>
    <dbReference type="NCBI Taxonomy" id="1519565"/>
    <lineage>
        <taxon>Eukaryota</taxon>
        <taxon>Sar</taxon>
        <taxon>Stramenopiles</taxon>
        <taxon>Ochrophyta</taxon>
        <taxon>Bacillariophyta</taxon>
        <taxon>Bacillariophyceae</taxon>
        <taxon>Bacillariophycidae</taxon>
        <taxon>Naviculales</taxon>
        <taxon>Naviculaceae</taxon>
        <taxon>Fistulifera</taxon>
    </lineage>
</organism>
<gene>
    <name evidence="1" type="ORF">FisN_4Lu608</name>
</gene>
<dbReference type="EMBL" id="BDSP01000207">
    <property type="protein sequence ID" value="GAX24380.1"/>
    <property type="molecule type" value="Genomic_DNA"/>
</dbReference>
<name>A0A1Z5KDK5_FISSO</name>
<dbReference type="Proteomes" id="UP000198406">
    <property type="component" value="Unassembled WGS sequence"/>
</dbReference>
<keyword evidence="2" id="KW-1185">Reference proteome</keyword>
<accession>A0A1Z5KDK5</accession>
<dbReference type="InParanoid" id="A0A1Z5KDK5"/>
<proteinExistence type="predicted"/>
<reference evidence="1 2" key="1">
    <citation type="journal article" date="2015" name="Plant Cell">
        <title>Oil accumulation by the oleaginous diatom Fistulifera solaris as revealed by the genome and transcriptome.</title>
        <authorList>
            <person name="Tanaka T."/>
            <person name="Maeda Y."/>
            <person name="Veluchamy A."/>
            <person name="Tanaka M."/>
            <person name="Abida H."/>
            <person name="Marechal E."/>
            <person name="Bowler C."/>
            <person name="Muto M."/>
            <person name="Sunaga Y."/>
            <person name="Tanaka M."/>
            <person name="Yoshino T."/>
            <person name="Taniguchi T."/>
            <person name="Fukuda Y."/>
            <person name="Nemoto M."/>
            <person name="Matsumoto M."/>
            <person name="Wong P.S."/>
            <person name="Aburatani S."/>
            <person name="Fujibuchi W."/>
        </authorList>
    </citation>
    <scope>NUCLEOTIDE SEQUENCE [LARGE SCALE GENOMIC DNA]</scope>
    <source>
        <strain evidence="1 2">JPCC DA0580</strain>
    </source>
</reference>
<evidence type="ECO:0000313" key="1">
    <source>
        <dbReference type="EMBL" id="GAX24380.1"/>
    </source>
</evidence>
<protein>
    <submittedName>
        <fullName evidence="1">Uncharacterized protein</fullName>
    </submittedName>
</protein>